<evidence type="ECO:0000313" key="1">
    <source>
        <dbReference type="EMBL" id="MPC29063.1"/>
    </source>
</evidence>
<evidence type="ECO:0000313" key="2">
    <source>
        <dbReference type="Proteomes" id="UP000324222"/>
    </source>
</evidence>
<reference evidence="1 2" key="1">
    <citation type="submission" date="2019-05" db="EMBL/GenBank/DDBJ databases">
        <title>Another draft genome of Portunus trituberculatus and its Hox gene families provides insights of decapod evolution.</title>
        <authorList>
            <person name="Jeong J.-H."/>
            <person name="Song I."/>
            <person name="Kim S."/>
            <person name="Choi T."/>
            <person name="Kim D."/>
            <person name="Ryu S."/>
            <person name="Kim W."/>
        </authorList>
    </citation>
    <scope>NUCLEOTIDE SEQUENCE [LARGE SCALE GENOMIC DNA]</scope>
    <source>
        <tissue evidence="1">Muscle</tissue>
    </source>
</reference>
<gene>
    <name evidence="1" type="ORF">E2C01_022280</name>
</gene>
<sequence length="70" mass="7440">MVTGPRGRLVSSVVKGSAHGPKWRELNPDPQQLLVMVSITMVQGAACTSDKWGNAASSHGGMSFSRRVIC</sequence>
<protein>
    <submittedName>
        <fullName evidence="1">Uncharacterized protein</fullName>
    </submittedName>
</protein>
<accession>A0A5B7E793</accession>
<dbReference type="AlphaFoldDB" id="A0A5B7E793"/>
<comment type="caution">
    <text evidence="1">The sequence shown here is derived from an EMBL/GenBank/DDBJ whole genome shotgun (WGS) entry which is preliminary data.</text>
</comment>
<dbReference type="Proteomes" id="UP000324222">
    <property type="component" value="Unassembled WGS sequence"/>
</dbReference>
<proteinExistence type="predicted"/>
<keyword evidence="2" id="KW-1185">Reference proteome</keyword>
<dbReference type="EMBL" id="VSRR010002009">
    <property type="protein sequence ID" value="MPC29063.1"/>
    <property type="molecule type" value="Genomic_DNA"/>
</dbReference>
<name>A0A5B7E793_PORTR</name>
<organism evidence="1 2">
    <name type="scientific">Portunus trituberculatus</name>
    <name type="common">Swimming crab</name>
    <name type="synonym">Neptunus trituberculatus</name>
    <dbReference type="NCBI Taxonomy" id="210409"/>
    <lineage>
        <taxon>Eukaryota</taxon>
        <taxon>Metazoa</taxon>
        <taxon>Ecdysozoa</taxon>
        <taxon>Arthropoda</taxon>
        <taxon>Crustacea</taxon>
        <taxon>Multicrustacea</taxon>
        <taxon>Malacostraca</taxon>
        <taxon>Eumalacostraca</taxon>
        <taxon>Eucarida</taxon>
        <taxon>Decapoda</taxon>
        <taxon>Pleocyemata</taxon>
        <taxon>Brachyura</taxon>
        <taxon>Eubrachyura</taxon>
        <taxon>Portunoidea</taxon>
        <taxon>Portunidae</taxon>
        <taxon>Portuninae</taxon>
        <taxon>Portunus</taxon>
    </lineage>
</organism>